<proteinExistence type="predicted"/>
<dbReference type="Proteomes" id="UP000291343">
    <property type="component" value="Unassembled WGS sequence"/>
</dbReference>
<protein>
    <submittedName>
        <fullName evidence="1">Uncharacterized protein</fullName>
    </submittedName>
</protein>
<dbReference type="AlphaFoldDB" id="A0A482XKX6"/>
<dbReference type="EMBL" id="QKKF02006465">
    <property type="protein sequence ID" value="RZF46337.1"/>
    <property type="molecule type" value="Genomic_DNA"/>
</dbReference>
<evidence type="ECO:0000313" key="2">
    <source>
        <dbReference type="Proteomes" id="UP000291343"/>
    </source>
</evidence>
<comment type="caution">
    <text evidence="1">The sequence shown here is derived from an EMBL/GenBank/DDBJ whole genome shotgun (WGS) entry which is preliminary data.</text>
</comment>
<gene>
    <name evidence="1" type="ORF">LSTR_LSTR013147</name>
</gene>
<organism evidence="1 2">
    <name type="scientific">Laodelphax striatellus</name>
    <name type="common">Small brown planthopper</name>
    <name type="synonym">Delphax striatella</name>
    <dbReference type="NCBI Taxonomy" id="195883"/>
    <lineage>
        <taxon>Eukaryota</taxon>
        <taxon>Metazoa</taxon>
        <taxon>Ecdysozoa</taxon>
        <taxon>Arthropoda</taxon>
        <taxon>Hexapoda</taxon>
        <taxon>Insecta</taxon>
        <taxon>Pterygota</taxon>
        <taxon>Neoptera</taxon>
        <taxon>Paraneoptera</taxon>
        <taxon>Hemiptera</taxon>
        <taxon>Auchenorrhyncha</taxon>
        <taxon>Fulgoroidea</taxon>
        <taxon>Delphacidae</taxon>
        <taxon>Criomorphinae</taxon>
        <taxon>Laodelphax</taxon>
    </lineage>
</organism>
<reference evidence="1 2" key="1">
    <citation type="journal article" date="2017" name="Gigascience">
        <title>Genome sequence of the small brown planthopper, Laodelphax striatellus.</title>
        <authorList>
            <person name="Zhu J."/>
            <person name="Jiang F."/>
            <person name="Wang X."/>
            <person name="Yang P."/>
            <person name="Bao Y."/>
            <person name="Zhao W."/>
            <person name="Wang W."/>
            <person name="Lu H."/>
            <person name="Wang Q."/>
            <person name="Cui N."/>
            <person name="Li J."/>
            <person name="Chen X."/>
            <person name="Luo L."/>
            <person name="Yu J."/>
            <person name="Kang L."/>
            <person name="Cui F."/>
        </authorList>
    </citation>
    <scope>NUCLEOTIDE SEQUENCE [LARGE SCALE GENOMIC DNA]</scope>
    <source>
        <strain evidence="1">Lst14</strain>
    </source>
</reference>
<evidence type="ECO:0000313" key="1">
    <source>
        <dbReference type="EMBL" id="RZF46337.1"/>
    </source>
</evidence>
<keyword evidence="2" id="KW-1185">Reference proteome</keyword>
<sequence length="75" mass="8167">MKSFKPPRPPVSSAKKSCLTVLSPGKAAAYIQQRKEDDDMITAARLKLPKQHLLTTPVNTGEILQASPTASFQCK</sequence>
<accession>A0A482XKX6</accession>
<dbReference type="InParanoid" id="A0A482XKX6"/>
<name>A0A482XKX6_LAOST</name>